<accession>A0ACC0RTT9</accession>
<organism evidence="1 2">
    <name type="scientific">Populus trichocarpa</name>
    <name type="common">Western balsam poplar</name>
    <name type="synonym">Populus balsamifera subsp. trichocarpa</name>
    <dbReference type="NCBI Taxonomy" id="3694"/>
    <lineage>
        <taxon>Eukaryota</taxon>
        <taxon>Viridiplantae</taxon>
        <taxon>Streptophyta</taxon>
        <taxon>Embryophyta</taxon>
        <taxon>Tracheophyta</taxon>
        <taxon>Spermatophyta</taxon>
        <taxon>Magnoliopsida</taxon>
        <taxon>eudicotyledons</taxon>
        <taxon>Gunneridae</taxon>
        <taxon>Pentapetalae</taxon>
        <taxon>rosids</taxon>
        <taxon>fabids</taxon>
        <taxon>Malpighiales</taxon>
        <taxon>Salicaceae</taxon>
        <taxon>Saliceae</taxon>
        <taxon>Populus</taxon>
    </lineage>
</organism>
<dbReference type="Proteomes" id="UP000006729">
    <property type="component" value="Chromosome 16"/>
</dbReference>
<protein>
    <submittedName>
        <fullName evidence="1">Uncharacterized protein</fullName>
    </submittedName>
</protein>
<gene>
    <name evidence="1" type="ORF">POPTR_016G129000v4</name>
</gene>
<evidence type="ECO:0000313" key="1">
    <source>
        <dbReference type="EMBL" id="KAI9380634.1"/>
    </source>
</evidence>
<name>A0ACC0RTT9_POPTR</name>
<comment type="caution">
    <text evidence="1">The sequence shown here is derived from an EMBL/GenBank/DDBJ whole genome shotgun (WGS) entry which is preliminary data.</text>
</comment>
<proteinExistence type="predicted"/>
<keyword evidence="2" id="KW-1185">Reference proteome</keyword>
<reference evidence="1 2" key="1">
    <citation type="journal article" date="2006" name="Science">
        <title>The genome of black cottonwood, Populus trichocarpa (Torr. &amp; Gray).</title>
        <authorList>
            <person name="Tuskan G.A."/>
            <person name="Difazio S."/>
            <person name="Jansson S."/>
            <person name="Bohlmann J."/>
            <person name="Grigoriev I."/>
            <person name="Hellsten U."/>
            <person name="Putnam N."/>
            <person name="Ralph S."/>
            <person name="Rombauts S."/>
            <person name="Salamov A."/>
            <person name="Schein J."/>
            <person name="Sterck L."/>
            <person name="Aerts A."/>
            <person name="Bhalerao R.R."/>
            <person name="Bhalerao R.P."/>
            <person name="Blaudez D."/>
            <person name="Boerjan W."/>
            <person name="Brun A."/>
            <person name="Brunner A."/>
            <person name="Busov V."/>
            <person name="Campbell M."/>
            <person name="Carlson J."/>
            <person name="Chalot M."/>
            <person name="Chapman J."/>
            <person name="Chen G.L."/>
            <person name="Cooper D."/>
            <person name="Coutinho P.M."/>
            <person name="Couturier J."/>
            <person name="Covert S."/>
            <person name="Cronk Q."/>
            <person name="Cunningham R."/>
            <person name="Davis J."/>
            <person name="Degroeve S."/>
            <person name="Dejardin A."/>
            <person name="Depamphilis C."/>
            <person name="Detter J."/>
            <person name="Dirks B."/>
            <person name="Dubchak I."/>
            <person name="Duplessis S."/>
            <person name="Ehlting J."/>
            <person name="Ellis B."/>
            <person name="Gendler K."/>
            <person name="Goodstein D."/>
            <person name="Gribskov M."/>
            <person name="Grimwood J."/>
            <person name="Groover A."/>
            <person name="Gunter L."/>
            <person name="Hamberger B."/>
            <person name="Heinze B."/>
            <person name="Helariutta Y."/>
            <person name="Henrissat B."/>
            <person name="Holligan D."/>
            <person name="Holt R."/>
            <person name="Huang W."/>
            <person name="Islam-Faridi N."/>
            <person name="Jones S."/>
            <person name="Jones-Rhoades M."/>
            <person name="Jorgensen R."/>
            <person name="Joshi C."/>
            <person name="Kangasjarvi J."/>
            <person name="Karlsson J."/>
            <person name="Kelleher C."/>
            <person name="Kirkpatrick R."/>
            <person name="Kirst M."/>
            <person name="Kohler A."/>
            <person name="Kalluri U."/>
            <person name="Larimer F."/>
            <person name="Leebens-Mack J."/>
            <person name="Leple J.C."/>
            <person name="Locascio P."/>
            <person name="Lou Y."/>
            <person name="Lucas S."/>
            <person name="Martin F."/>
            <person name="Montanini B."/>
            <person name="Napoli C."/>
            <person name="Nelson D.R."/>
            <person name="Nelson C."/>
            <person name="Nieminen K."/>
            <person name="Nilsson O."/>
            <person name="Pereda V."/>
            <person name="Peter G."/>
            <person name="Philippe R."/>
            <person name="Pilate G."/>
            <person name="Poliakov A."/>
            <person name="Razumovskaya J."/>
            <person name="Richardson P."/>
            <person name="Rinaldi C."/>
            <person name="Ritland K."/>
            <person name="Rouze P."/>
            <person name="Ryaboy D."/>
            <person name="Schmutz J."/>
            <person name="Schrader J."/>
            <person name="Segerman B."/>
            <person name="Shin H."/>
            <person name="Siddiqui A."/>
            <person name="Sterky F."/>
            <person name="Terry A."/>
            <person name="Tsai C.J."/>
            <person name="Uberbacher E."/>
            <person name="Unneberg P."/>
            <person name="Vahala J."/>
            <person name="Wall K."/>
            <person name="Wessler S."/>
            <person name="Yang G."/>
            <person name="Yin T."/>
            <person name="Douglas C."/>
            <person name="Marra M."/>
            <person name="Sandberg G."/>
            <person name="Van de Peer Y."/>
            <person name="Rokhsar D."/>
        </authorList>
    </citation>
    <scope>NUCLEOTIDE SEQUENCE [LARGE SCALE GENOMIC DNA]</scope>
    <source>
        <strain evidence="2">cv. Nisqually</strain>
    </source>
</reference>
<evidence type="ECO:0000313" key="2">
    <source>
        <dbReference type="Proteomes" id="UP000006729"/>
    </source>
</evidence>
<dbReference type="EMBL" id="CM009305">
    <property type="protein sequence ID" value="KAI9380634.1"/>
    <property type="molecule type" value="Genomic_DNA"/>
</dbReference>
<sequence>MPLTRYQIRNEYSLADPELYKAADKDDPEALLEGVAMAGLVGVLRQLGDLAEFAAEIFHGLHEEVMTTAARGHGLMARVQQLEAEFPSIEKAFLSQTNHSPFFSSSGVDCHPNLQMEQNLIARGDLPRFVMDSYEECRGPPQLFLLDKFDVAGAGACLMRYTDPSFFKVETASSGIATVEVQREKKIRKKKKGSRYRNGETPEVVQTSHTKLHELLLQEHFENGHSDPARLVKLKRRQINGSPFDLKPGKSYMEKFVLTPSPERKQVCEDSVTRSPLKFTLDNSSESGYEIHEVSVVSPAKKSLNGVESTSSSPSEQEAMLKPVKDELDGEAVDRGIIKVLDPIVDRGMDELPPTVYKMAIEEELLVDADIKREGTVDGDHSDDMASEVDNYMDALTTMDSEMETDNEYKAKNAPDFINLRIQGADSDANEEQLGFQANSSDSQSIGNSSLSEGGNSLFKKGTSSSSYSETLYNLVENTASDGEGSGKWFPSATSTENHATNVTDLPSDHPPVYAETGITESHHLVTFNDTREDKIPDPVEASCSSCPTDSNPVFLHSVPVARSMVSPLSGPELVEASSGSTELGSKSPHCERNGLYPTDSFIALTDIPSQMGHDASLPDSSKSHSVDVLDHEDPDMLTDAVVHVSNMSDLASEKKVSDDSVNEVLLTDCAAEHSTLTPAEEQFPHSALPVVELDAGVPSLPDNSNVVKPDGLVSKADDEILTREGSTEISTPVVDTSESECINEHQFSDVTVDASQEELDSTKLRLPCSEENVKLEEISEGPDAEEKNASTKKVDITRGDATYFEHESCSSDKPTPEDHVNLADDVTETVKAEDMAVSTAATSGVDAEEKNAFTKKVDITRGDATYFEHESCSSDKSTPEDHVNLADDVTETVQAEEMAVSTAATSGVDAEEKNAFTKKVDITRGDATSFEHESCSSDKPTPEDHVNLADDVTETVKAEDMAVSTAATSGVDAEEKNAFTKKVDITRGDATSFEDESCSDKPTPEDHVNLADAVTETVKAEDMAVSTAATSGVDAEEKNAFTKKVDITRGDATSFEDESCSDKPTPEDHVNLADAVTETVKAEDMAVSTAATSGVDAEEKNAFTKKVDSTRGDAASFEDESCSDKPAPEDHVNLADDVTETVKAEDMAVSIAATSGVNNEDVSNVICPSSELVCSPPRNSTEMVESLSISEDPNQTTLNLDEVTSAKCLSESQVKMEVTSTDWDSNSYKPVSEDYRNQEVIEVHNPSSEVSNQESESKDNHQSHCGEVGDNTVCSPVCYPPESGNGLEQSIEVQADQISSESMHADDASSLLSSQTSSAGYLLGPGIPLDHTSELQSDQLDRRCLKSGEASSRSADVKSEQIQNLHNITEERCPDPSSLKDLSSQEFLLQSACQGHNVTDQATNPFDSAFPSFGVLPVPETSQVNPEAMPPLPPLPPMQWRLGKIQPGPLDADRDMMDHSQRTSQPIETFILDQKVQFDFPALDREIVHPSNPFLSLPVEDSQRSQHLTTELMGNSLLPTRLLSEMPTIDNDAQYQQDDLLSDRTQSVNSSLALSEMPDERHEHGFLQLGGESTQFSSNPFSLELGINDTAALNDPMLTQGLPIRLFNQSAPETGLEVKFPGQSSQNAEGEQGNSSGKSAVPLNTEEEQHHHDFVTSHGLPIWPPTTLGMTPPTYEVGKTNGKKIPRPRNPLIDAVAALDKSKLRKVAERVRPQLGPKVEERDSLLEQIRTKSFNLKPATATRPSMQGVQGPKTNLKVAAILEKANAIRQALTGSDEDDDSDSWSDS</sequence>